<dbReference type="PANTHER" id="PTHR42791:SF1">
    <property type="entry name" value="N-ACETYLTRANSFERASE DOMAIN-CONTAINING PROTEIN"/>
    <property type="match status" value="1"/>
</dbReference>
<evidence type="ECO:0000313" key="3">
    <source>
        <dbReference type="Proteomes" id="UP000567179"/>
    </source>
</evidence>
<dbReference type="InterPro" id="IPR052523">
    <property type="entry name" value="Trichothecene_AcTrans"/>
</dbReference>
<accession>A0A8H5F331</accession>
<keyword evidence="3" id="KW-1185">Reference proteome</keyword>
<dbReference type="CDD" id="cd04301">
    <property type="entry name" value="NAT_SF"/>
    <property type="match status" value="1"/>
</dbReference>
<organism evidence="2 3">
    <name type="scientific">Psilocybe cf. subviscida</name>
    <dbReference type="NCBI Taxonomy" id="2480587"/>
    <lineage>
        <taxon>Eukaryota</taxon>
        <taxon>Fungi</taxon>
        <taxon>Dikarya</taxon>
        <taxon>Basidiomycota</taxon>
        <taxon>Agaricomycotina</taxon>
        <taxon>Agaricomycetes</taxon>
        <taxon>Agaricomycetidae</taxon>
        <taxon>Agaricales</taxon>
        <taxon>Agaricineae</taxon>
        <taxon>Strophariaceae</taxon>
        <taxon>Psilocybe</taxon>
    </lineage>
</organism>
<dbReference type="AlphaFoldDB" id="A0A8H5F331"/>
<dbReference type="OrthoDB" id="2744543at2759"/>
<name>A0A8H5F331_9AGAR</name>
<evidence type="ECO:0000313" key="2">
    <source>
        <dbReference type="EMBL" id="KAF5321493.1"/>
    </source>
</evidence>
<dbReference type="Gene3D" id="3.40.630.30">
    <property type="match status" value="1"/>
</dbReference>
<feature type="domain" description="N-acetyltransferase" evidence="1">
    <location>
        <begin position="168"/>
        <end position="221"/>
    </location>
</feature>
<dbReference type="EMBL" id="JAACJJ010000028">
    <property type="protein sequence ID" value="KAF5321493.1"/>
    <property type="molecule type" value="Genomic_DNA"/>
</dbReference>
<gene>
    <name evidence="2" type="ORF">D9619_000664</name>
</gene>
<dbReference type="PANTHER" id="PTHR42791">
    <property type="entry name" value="GNAT FAMILY ACETYLTRANSFERASE"/>
    <property type="match status" value="1"/>
</dbReference>
<dbReference type="InterPro" id="IPR016181">
    <property type="entry name" value="Acyl_CoA_acyltransferase"/>
</dbReference>
<dbReference type="SUPFAM" id="SSF55729">
    <property type="entry name" value="Acyl-CoA N-acyltransferases (Nat)"/>
    <property type="match status" value="1"/>
</dbReference>
<dbReference type="Pfam" id="PF13508">
    <property type="entry name" value="Acetyltransf_7"/>
    <property type="match status" value="1"/>
</dbReference>
<dbReference type="GO" id="GO:0016747">
    <property type="term" value="F:acyltransferase activity, transferring groups other than amino-acyl groups"/>
    <property type="evidence" value="ECO:0007669"/>
    <property type="project" value="InterPro"/>
</dbReference>
<proteinExistence type="predicted"/>
<sequence>MIAAILKEIFGLLFKPMSEFSGYEKALQATDGYAVDVQPLKLSEIWTAANTWEKAMVGDPYMEYHLADGRPTPHKIQRIANAAMLALWIGDVPIFTAEGGASLSLNYNPMGRPKTRLGKLKHKLAMKIYVSTDGKKTKEQQKRWDECREKEDACFRKAIPPEEAKEMYIVGQMATDPQYQGRGLGSAVLQAMTALANKEHRACWLTSSNIANEAFYNSNGFFAMAQFTVGESNPSWHKKPVLVQIMVREPEGGRRVFEQTSSPSQSSPLIKADNRDVPLQFRF</sequence>
<dbReference type="InterPro" id="IPR000182">
    <property type="entry name" value="GNAT_dom"/>
</dbReference>
<dbReference type="Proteomes" id="UP000567179">
    <property type="component" value="Unassembled WGS sequence"/>
</dbReference>
<comment type="caution">
    <text evidence="2">The sequence shown here is derived from an EMBL/GenBank/DDBJ whole genome shotgun (WGS) entry which is preliminary data.</text>
</comment>
<protein>
    <recommendedName>
        <fullName evidence="1">N-acetyltransferase domain-containing protein</fullName>
    </recommendedName>
</protein>
<reference evidence="2 3" key="1">
    <citation type="journal article" date="2020" name="ISME J.">
        <title>Uncovering the hidden diversity of litter-decomposition mechanisms in mushroom-forming fungi.</title>
        <authorList>
            <person name="Floudas D."/>
            <person name="Bentzer J."/>
            <person name="Ahren D."/>
            <person name="Johansson T."/>
            <person name="Persson P."/>
            <person name="Tunlid A."/>
        </authorList>
    </citation>
    <scope>NUCLEOTIDE SEQUENCE [LARGE SCALE GENOMIC DNA]</scope>
    <source>
        <strain evidence="2 3">CBS 101986</strain>
    </source>
</reference>
<evidence type="ECO:0000259" key="1">
    <source>
        <dbReference type="Pfam" id="PF13508"/>
    </source>
</evidence>